<comment type="caution">
    <text evidence="2">The sequence shown here is derived from an EMBL/GenBank/DDBJ whole genome shotgun (WGS) entry which is preliminary data.</text>
</comment>
<name>A0A4Z2ISN6_9TELE</name>
<gene>
    <name evidence="2" type="ORF">EYF80_008675</name>
</gene>
<dbReference type="Proteomes" id="UP000314294">
    <property type="component" value="Unassembled WGS sequence"/>
</dbReference>
<evidence type="ECO:0000313" key="2">
    <source>
        <dbReference type="EMBL" id="TNN81019.1"/>
    </source>
</evidence>
<feature type="compositionally biased region" description="Basic and acidic residues" evidence="1">
    <location>
        <begin position="116"/>
        <end position="125"/>
    </location>
</feature>
<evidence type="ECO:0000256" key="1">
    <source>
        <dbReference type="SAM" id="MobiDB-lite"/>
    </source>
</evidence>
<dbReference type="EMBL" id="SRLO01000049">
    <property type="protein sequence ID" value="TNN81019.1"/>
    <property type="molecule type" value="Genomic_DNA"/>
</dbReference>
<feature type="region of interest" description="Disordered" evidence="1">
    <location>
        <begin position="154"/>
        <end position="176"/>
    </location>
</feature>
<protein>
    <submittedName>
        <fullName evidence="2">Uncharacterized protein</fullName>
    </submittedName>
</protein>
<reference evidence="2 3" key="1">
    <citation type="submission" date="2019-03" db="EMBL/GenBank/DDBJ databases">
        <title>First draft genome of Liparis tanakae, snailfish: a comprehensive survey of snailfish specific genes.</title>
        <authorList>
            <person name="Kim W."/>
            <person name="Song I."/>
            <person name="Jeong J.-H."/>
            <person name="Kim D."/>
            <person name="Kim S."/>
            <person name="Ryu S."/>
            <person name="Song J.Y."/>
            <person name="Lee S.K."/>
        </authorList>
    </citation>
    <scope>NUCLEOTIDE SEQUENCE [LARGE SCALE GENOMIC DNA]</scope>
    <source>
        <tissue evidence="2">Muscle</tissue>
    </source>
</reference>
<sequence>MMRTLQKPRKNRPSKRQVNHRRFLHNMIQRKFADIEAANHRLAFDQPGSPQAGYLQEPDTCSAHTDVDGISKARRDASGASQEAETSEKTQPDSGHLWKRHPKSQRSACTARKNNQSKEKQKQETRNQPSSSSSTMSPLRGTDCEHGAELLQAEGPHDEGPLKTSSSVSEDSGAAQHDSVPFIQHVDASPSLSPLSLDLCDFSIQMFTDISTRTQDEKSAAGISESQWTDIMDLFGGGGQDSGGGSDAEAYFESVGMEVGADDEGFADRSQGYSNRCEMEELPCETGDYRYQYSCQGSHVQSDQRSSQETQFNHFKANQETDVLQNEFSYHQYASELQAYPRPQVEGPWMLLGCDRNQHFTPFEGVAQSFSVPLHDAERRPIPTPPHEGWLFTDILKDRKSLDCEKNTSF</sequence>
<accession>A0A4Z2ISN6</accession>
<feature type="compositionally biased region" description="Basic and acidic residues" evidence="1">
    <location>
        <begin position="65"/>
        <end position="77"/>
    </location>
</feature>
<evidence type="ECO:0000313" key="3">
    <source>
        <dbReference type="Proteomes" id="UP000314294"/>
    </source>
</evidence>
<proteinExistence type="predicted"/>
<organism evidence="2 3">
    <name type="scientific">Liparis tanakae</name>
    <name type="common">Tanaka's snailfish</name>
    <dbReference type="NCBI Taxonomy" id="230148"/>
    <lineage>
        <taxon>Eukaryota</taxon>
        <taxon>Metazoa</taxon>
        <taxon>Chordata</taxon>
        <taxon>Craniata</taxon>
        <taxon>Vertebrata</taxon>
        <taxon>Euteleostomi</taxon>
        <taxon>Actinopterygii</taxon>
        <taxon>Neopterygii</taxon>
        <taxon>Teleostei</taxon>
        <taxon>Neoteleostei</taxon>
        <taxon>Acanthomorphata</taxon>
        <taxon>Eupercaria</taxon>
        <taxon>Perciformes</taxon>
        <taxon>Cottioidei</taxon>
        <taxon>Cottales</taxon>
        <taxon>Liparidae</taxon>
        <taxon>Liparis</taxon>
    </lineage>
</organism>
<feature type="region of interest" description="Disordered" evidence="1">
    <location>
        <begin position="44"/>
        <end position="142"/>
    </location>
</feature>
<dbReference type="AlphaFoldDB" id="A0A4Z2ISN6"/>
<dbReference type="OrthoDB" id="8922503at2759"/>
<keyword evidence="3" id="KW-1185">Reference proteome</keyword>